<keyword evidence="3" id="KW-0812">Transmembrane</keyword>
<feature type="transmembrane region" description="Helical" evidence="3">
    <location>
        <begin position="442"/>
        <end position="464"/>
    </location>
</feature>
<keyword evidence="3" id="KW-0472">Membrane</keyword>
<dbReference type="InterPro" id="IPR012341">
    <property type="entry name" value="6hp_glycosidase-like_sf"/>
</dbReference>
<dbReference type="GO" id="GO:0030246">
    <property type="term" value="F:carbohydrate binding"/>
    <property type="evidence" value="ECO:0007669"/>
    <property type="project" value="InterPro"/>
</dbReference>
<dbReference type="Gene3D" id="1.50.10.10">
    <property type="match status" value="1"/>
</dbReference>
<dbReference type="PATRIC" id="fig|1619017.3.peg.186"/>
<organism evidence="7 8">
    <name type="scientific">Candidatus Wolfebacteria bacterium GW2011_GWE2_44_13</name>
    <dbReference type="NCBI Taxonomy" id="1619017"/>
    <lineage>
        <taxon>Bacteria</taxon>
        <taxon>Candidatus Wolfeibacteriota</taxon>
    </lineage>
</organism>
<evidence type="ECO:0000259" key="5">
    <source>
        <dbReference type="Pfam" id="PF10091"/>
    </source>
</evidence>
<evidence type="ECO:0000256" key="3">
    <source>
        <dbReference type="SAM" id="Phobius"/>
    </source>
</evidence>
<dbReference type="SMART" id="SM01068">
    <property type="entry name" value="CBM_X"/>
    <property type="match status" value="2"/>
</dbReference>
<keyword evidence="1" id="KW-0328">Glycosyltransferase</keyword>
<evidence type="ECO:0000313" key="7">
    <source>
        <dbReference type="EMBL" id="KKT43588.1"/>
    </source>
</evidence>
<feature type="domain" description="Glycosyl hydrolase 94 supersandwich" evidence="4">
    <location>
        <begin position="1650"/>
        <end position="1918"/>
    </location>
</feature>
<protein>
    <submittedName>
        <fullName evidence="7">Glycosyltransferase 36</fullName>
    </submittedName>
</protein>
<dbReference type="EMBL" id="LCHW01000001">
    <property type="protein sequence ID" value="KKT43588.1"/>
    <property type="molecule type" value="Genomic_DNA"/>
</dbReference>
<gene>
    <name evidence="7" type="ORF">UW32_C0001G0180</name>
</gene>
<dbReference type="InterPro" id="IPR011013">
    <property type="entry name" value="Gal_mutarotase_sf_dom"/>
</dbReference>
<dbReference type="Pfam" id="PF10091">
    <property type="entry name" value="Glycoamylase"/>
    <property type="match status" value="1"/>
</dbReference>
<feature type="domain" description="Glycosyl hydrolase 94 supersandwich" evidence="4">
    <location>
        <begin position="2147"/>
        <end position="2411"/>
    </location>
</feature>
<proteinExistence type="predicted"/>
<feature type="transmembrane region" description="Helical" evidence="3">
    <location>
        <begin position="411"/>
        <end position="430"/>
    </location>
</feature>
<evidence type="ECO:0000256" key="2">
    <source>
        <dbReference type="ARBA" id="ARBA00022679"/>
    </source>
</evidence>
<dbReference type="InterPro" id="IPR033432">
    <property type="entry name" value="GH94_catalytic"/>
</dbReference>
<dbReference type="PANTHER" id="PTHR37469:SF2">
    <property type="entry name" value="CELLOBIONIC ACID PHOSPHORYLASE"/>
    <property type="match status" value="1"/>
</dbReference>
<dbReference type="GO" id="GO:0016757">
    <property type="term" value="F:glycosyltransferase activity"/>
    <property type="evidence" value="ECO:0007669"/>
    <property type="project" value="UniProtKB-KW"/>
</dbReference>
<keyword evidence="3" id="KW-1133">Transmembrane helix</keyword>
<feature type="transmembrane region" description="Helical" evidence="3">
    <location>
        <begin position="966"/>
        <end position="983"/>
    </location>
</feature>
<feature type="domain" description="Glycosyl hydrolase 94 catalytic" evidence="6">
    <location>
        <begin position="2430"/>
        <end position="2848"/>
    </location>
</feature>
<name>A0A0G1HAP1_9BACT</name>
<feature type="domain" description="Glycoamylase-like" evidence="5">
    <location>
        <begin position="1388"/>
        <end position="1597"/>
    </location>
</feature>
<dbReference type="GO" id="GO:0005975">
    <property type="term" value="P:carbohydrate metabolic process"/>
    <property type="evidence" value="ECO:0007669"/>
    <property type="project" value="InterPro"/>
</dbReference>
<evidence type="ECO:0000256" key="1">
    <source>
        <dbReference type="ARBA" id="ARBA00022676"/>
    </source>
</evidence>
<dbReference type="InterPro" id="IPR019282">
    <property type="entry name" value="Glycoamylase-like_cons_dom"/>
</dbReference>
<dbReference type="InterPro" id="IPR010383">
    <property type="entry name" value="Glyco_hydrolase_94_b-supersand"/>
</dbReference>
<evidence type="ECO:0000313" key="8">
    <source>
        <dbReference type="Proteomes" id="UP000034051"/>
    </source>
</evidence>
<dbReference type="PANTHER" id="PTHR37469">
    <property type="entry name" value="CELLOBIONIC ACID PHOSPHORYLASE-RELATED"/>
    <property type="match status" value="1"/>
</dbReference>
<dbReference type="Pfam" id="PF17167">
    <property type="entry name" value="Glyco_hydro_94"/>
    <property type="match status" value="1"/>
</dbReference>
<keyword evidence="2 7" id="KW-0808">Transferase</keyword>
<dbReference type="Gene3D" id="2.60.420.10">
    <property type="entry name" value="Maltose phosphorylase, domain 3"/>
    <property type="match status" value="1"/>
</dbReference>
<feature type="transmembrane region" description="Helical" evidence="3">
    <location>
        <begin position="809"/>
        <end position="825"/>
    </location>
</feature>
<dbReference type="InterPro" id="IPR008928">
    <property type="entry name" value="6-hairpin_glycosidase_sf"/>
</dbReference>
<feature type="transmembrane region" description="Helical" evidence="3">
    <location>
        <begin position="831"/>
        <end position="853"/>
    </location>
</feature>
<feature type="transmembrane region" description="Helical" evidence="3">
    <location>
        <begin position="865"/>
        <end position="885"/>
    </location>
</feature>
<comment type="caution">
    <text evidence="7">The sequence shown here is derived from an EMBL/GenBank/DDBJ whole genome shotgun (WGS) entry which is preliminary data.</text>
</comment>
<dbReference type="Gene3D" id="1.50.10.140">
    <property type="match status" value="2"/>
</dbReference>
<dbReference type="Proteomes" id="UP000034051">
    <property type="component" value="Unassembled WGS sequence"/>
</dbReference>
<evidence type="ECO:0000259" key="4">
    <source>
        <dbReference type="Pfam" id="PF06165"/>
    </source>
</evidence>
<dbReference type="Gene3D" id="2.70.98.40">
    <property type="entry name" value="Glycoside hydrolase, family 65, N-terminal domain"/>
    <property type="match status" value="2"/>
</dbReference>
<reference evidence="7 8" key="1">
    <citation type="journal article" date="2015" name="Nature">
        <title>rRNA introns, odd ribosomes, and small enigmatic genomes across a large radiation of phyla.</title>
        <authorList>
            <person name="Brown C.T."/>
            <person name="Hug L.A."/>
            <person name="Thomas B.C."/>
            <person name="Sharon I."/>
            <person name="Castelle C.J."/>
            <person name="Singh A."/>
            <person name="Wilkins M.J."/>
            <person name="Williams K.H."/>
            <person name="Banfield J.F."/>
        </authorList>
    </citation>
    <scope>NUCLEOTIDE SEQUENCE [LARGE SCALE GENOMIC DNA]</scope>
</reference>
<dbReference type="InterPro" id="IPR037018">
    <property type="entry name" value="GH65_N"/>
</dbReference>
<accession>A0A0G1HAP1</accession>
<sequence length="2932" mass="328003">MCSAIWYHGSMSGKRIEQSQLRTIDRLAKELSSVTQLSFDGRTAHAFSRDAKATIIRIRAMYRSLTDNFSKNIYFTQSIELLLDNFPYVIDSALTELLERWQDRETMHIPQMVDRNGKKRPRAYLIAHALTSATDANINRESVLAFLDSYQRMAPLSIRELDIFPDMLRFVLLEETLRVMQATLDAYQEIANAEKWFIRVLNAVDRRESDERLTQLTIMLAKQYTVIPLHFSFHLLQRISQSGKEKELRIMSKWLKLTLARRGFGYARLSNLIVRTDREQAATFSAAINALRWLAQMRWDRVSAPLNVVDAVLRRDPAECFEQLSDETLGQYRRAVVRIAGKTGVHDVEVAREAVRFARLAQEDSGQPKRQSHVGYFLIDEGVMALERAFGYRPTIRERLRRFVRAHATQLYLGGIAFVTALVVCIVFLLGGGARTPWFVDLLLFLATVVLASEVGSVCMHYLAVRLLEPRVLPCLNLESGVGPDRRTLVVMPSMLRNSESTQRLLRRLETNCIANVDPDVFFVALMDFRDSVEEFSETDTALVAEFAAGIEELNARYPSTIPRFALFHRYRKWNVAEKVYMGWERKRGKLREFNELLRGKETSYVEGSLERAAQFGHVQYIVTIDEDTELVRDSASILIGTIDHPLNRPVIDPDRRVVTQGYGIIEPRLAVRFSEGTSSLFARLFGGFPGIEAYSSFISDLHQDLFGEGIFHGKGIYDIDAVEATMRDRIPENTILSHDLLEGLYARVGLASGAHILEGFPQGYHEYMKRAHRWTRGDWQIAQWAFTRRGCVFSAIGRWKIFDNLRRNMLPIALVAVVMATLFSHADVFIWSVVALGSLGFGQLFPALIHAIITATSLDRRTGLYYRLRITGAAIGVAFIKTILLGVFALHATVITLDAITRSMWRLFISKRKLLEWQTAYETAARARKGIMHFIGFMWRSTTISFVLMMLVLFAPHPVLEPVTLLWAIAWLSAPFVARLMSYRFIRSTRLRASDAQYLRAIAARTYWFFSDMATKESQWLMPDHFQEEPVAKRHMFGLGLSPTNLGMYLLSLSAGRAMGFVDMKRYAERIENAFRSIDRLERYRGHFFNWYELKGLSALRPKYVSSVDSANLALSLVALRGAIGEALRAPLVSIEMITGADASLAVLFDACQQALRVNGLDIEDKNMILAIRTTTVEARATLARTGAFPLTVQLCEKTLATVSRELSSVGSMVDTLHTRGRGDVYGDVFFAARHSMESIIAMHDAVELYCGYMVAPVISCVDSIPSLRVPYAQLLEAIAHIPTIQTLSDGTIREQLDRIGFAKILTTVDASTKDIALVYAWHNEFLARLARSEEAARTVQRQLSVAKRLADGYVDTMDFTFLYDAERGLFHSGFNATTEHLDDAFYDLLASEANSASIFGIAKRAVPARHWTYLGRKLIKGRGGKALVASWAGSLFEYLGTLIYFDVPRKSFWGISARRAIDSHRRFAHRFGIPWGMGESASADLDIEHNYHYQAFGDPSLGYKRGLSEFAVVAPYATALALPFNPSLAINNFRALMRAGAFGGYGFYDAIDYTGIEKNKRMHGRPARIYFAHHQGFILTSIANALMNGWVRRLVAEDPAMVVATQLFEEKMPDVPTVEPVSAVAPAVERVSLRSVEQDAPRRYIPVRTKEAQLRVLSNGSYHVSITSTGAGSSRYDNLRITEKCDNMLEESQGTFFYLFDKKRNALWSPTFMPTKTPGARSNVSVGEEVISFEKIYEGITSRMTVAVDPHSPVEVRELSLLNRRTEPVTLTIGVCADIALSRGSAEAAHPNYERLFIASTTAFDGAASLFSRPDPRDREKTVSAGAMIVSSDSISELAAVRGREVFFGSPMYKREPAIMRDPSRAATELPQYTLDSAAGFVWTMTIKPGETQNVAFVLAAGDSNTSVEHTLEPFRSYSAIERLIHNADKAGGYLLDSLAISSSQAETFSALASLLSVRSRYTSTVEAPEIPAIGSVWKCGISGTRPIFVLAVSAVTHLSIIRQVISCHTYFIKKGIKADIVIFNEHAGGYLKTFEDEIDFLLYTSTHGAVSETSNIVHVRGDQFSPDEQILLRSVTPVWIDARKQTLADAVSALMRMPEPLIPSKLITSEQTQKRIKNIAPIEDAPSSLMFENGFGGFDVDTHDYVIRMTKERRPPVPWTNVVANPHFGFLATDRGMSFTWGLNSVENKLTVPYNDPLASLTGEAIYVRDNRTGEFWSPLPVIGDRTASYEVRHGQGYSLYNTLQGGLALALRMTIDPDHPIKYLSLSVRNTASTDRDLSVLGYFELLLGNTIKETGKHLSFFLLSGNCIVARQSRSNAFPDLRTVVGIAGGADHFTLSKKEFVGRFNDLRTPDAIASAQLSSDVLFSGEPCAALSHSILVQAGEEVTVDFFMGETDQNSVTALYERANTAGAASAAFDASRNQWDQLPRVSFDLPDASLALLCNRLLPYQTLTSRIYGRTGFAQIGGAFGFRDQLQDALALLWIDSQWVRSHILASAAHQFIEGDVLSWWHPHNNFGARTRLSDPHLWLPYVVARYIRFTGDTSILDEKIPYLVGDIPDAETQSVVGIFSAGTNNESLYDHCVRAIEHALTVGPNGLPLMGAADWNDGLNNVGPEGRGESVWLAWFTIAVLRDMRAMTDARGDHDRAERYAKQEHAYHDAIMRHGWDGKWFRRAYTDTGIPIGAATAKEFRIDSVVQSWAQFIDGNTPEVLQALQSAKEELHIWDGIVSLAWPPSTRDELDLGTISDYAPGIRENGAQYNHAALWFARALFEAGDPDSAMVIIDAVNPIKRSETPERATLYRGEPYAVAADIYAKPTYEGRAGWTWYTASSGLFYRTVIEQLLGLRRTGEWLSFVPVFPSDWSEASVIIPFGATSYHIRYEVVDVGSVEAPGVVLDGVRAVENKILLVDDKREHVVIVRFVRRAPQAK</sequence>
<evidence type="ECO:0000259" key="6">
    <source>
        <dbReference type="Pfam" id="PF17167"/>
    </source>
</evidence>
<dbReference type="Pfam" id="PF06165">
    <property type="entry name" value="GH94_b-supersand"/>
    <property type="match status" value="2"/>
</dbReference>
<dbReference type="SUPFAM" id="SSF48208">
    <property type="entry name" value="Six-hairpin glycosidases"/>
    <property type="match status" value="1"/>
</dbReference>
<dbReference type="SUPFAM" id="SSF74650">
    <property type="entry name" value="Galactose mutarotase-like"/>
    <property type="match status" value="2"/>
</dbReference>
<dbReference type="InterPro" id="IPR052047">
    <property type="entry name" value="GH94_Enzymes"/>
</dbReference>
<feature type="transmembrane region" description="Helical" evidence="3">
    <location>
        <begin position="931"/>
        <end position="954"/>
    </location>
</feature>